<protein>
    <recommendedName>
        <fullName evidence="2">DNA ligase (ATP)</fullName>
        <ecNumber evidence="2">6.5.1.1</ecNumber>
    </recommendedName>
</protein>
<feature type="domain" description="ATP-dependent DNA ligase family profile" evidence="5">
    <location>
        <begin position="103"/>
        <end position="225"/>
    </location>
</feature>
<comment type="similarity">
    <text evidence="1">Belongs to the ATP-dependent DNA ligase family.</text>
</comment>
<dbReference type="GO" id="GO:0016874">
    <property type="term" value="F:ligase activity"/>
    <property type="evidence" value="ECO:0007669"/>
    <property type="project" value="UniProtKB-KW"/>
</dbReference>
<dbReference type="PANTHER" id="PTHR45674:SF4">
    <property type="entry name" value="DNA LIGASE 1"/>
    <property type="match status" value="1"/>
</dbReference>
<keyword evidence="3 6" id="KW-0436">Ligase</keyword>
<dbReference type="PROSITE" id="PS50160">
    <property type="entry name" value="DNA_LIGASE_A3"/>
    <property type="match status" value="1"/>
</dbReference>
<dbReference type="SUPFAM" id="SSF50249">
    <property type="entry name" value="Nucleic acid-binding proteins"/>
    <property type="match status" value="1"/>
</dbReference>
<reference evidence="6 7" key="1">
    <citation type="submission" date="2023-03" db="EMBL/GenBank/DDBJ databases">
        <title>Bacillus Genome Sequencing.</title>
        <authorList>
            <person name="Dunlap C."/>
        </authorList>
    </citation>
    <scope>NUCLEOTIDE SEQUENCE [LARGE SCALE GENOMIC DNA]</scope>
    <source>
        <strain evidence="6 7">NRS-1351</strain>
    </source>
</reference>
<evidence type="ECO:0000256" key="2">
    <source>
        <dbReference type="ARBA" id="ARBA00012727"/>
    </source>
</evidence>
<dbReference type="EMBL" id="JAROBY010000060">
    <property type="protein sequence ID" value="MEB4797839.1"/>
    <property type="molecule type" value="Genomic_DNA"/>
</dbReference>
<evidence type="ECO:0000256" key="1">
    <source>
        <dbReference type="ARBA" id="ARBA00007572"/>
    </source>
</evidence>
<dbReference type="PANTHER" id="PTHR45674">
    <property type="entry name" value="DNA LIGASE 1/3 FAMILY MEMBER"/>
    <property type="match status" value="1"/>
</dbReference>
<dbReference type="Gene3D" id="3.30.470.30">
    <property type="entry name" value="DNA ligase/mRNA capping enzyme"/>
    <property type="match status" value="1"/>
</dbReference>
<evidence type="ECO:0000313" key="6">
    <source>
        <dbReference type="EMBL" id="MEB4797839.1"/>
    </source>
</evidence>
<accession>A0ABU6DJ97</accession>
<dbReference type="InterPro" id="IPR012340">
    <property type="entry name" value="NA-bd_OB-fold"/>
</dbReference>
<organism evidence="6 7">
    <name type="scientific">Paenibacillus chondroitinus</name>
    <dbReference type="NCBI Taxonomy" id="59842"/>
    <lineage>
        <taxon>Bacteria</taxon>
        <taxon>Bacillati</taxon>
        <taxon>Bacillota</taxon>
        <taxon>Bacilli</taxon>
        <taxon>Bacillales</taxon>
        <taxon>Paenibacillaceae</taxon>
        <taxon>Paenibacillus</taxon>
    </lineage>
</organism>
<dbReference type="SUPFAM" id="SSF56091">
    <property type="entry name" value="DNA ligase/mRNA capping enzyme, catalytic domain"/>
    <property type="match status" value="1"/>
</dbReference>
<dbReference type="Gene3D" id="2.40.50.140">
    <property type="entry name" value="Nucleic acid-binding proteins"/>
    <property type="match status" value="1"/>
</dbReference>
<dbReference type="InterPro" id="IPR050191">
    <property type="entry name" value="ATP-dep_DNA_ligase"/>
</dbReference>
<sequence>MKPITPFEPVTSDSIPIGDWRYEIKWDGTRIVTYHSDAKTRLFNRKHHERTYHYPELTNITQYCKADSVIFDGEVIALAEDGRPSFHEVMRRDMIKRIERVKDTREKVPITYMVFDILFYNGDWLINRSLSERLDILGNIVIPNENVQLVSAHTDGNALFKVIQQQGMEGIICKQLNSTYTLNGKDERWRKVKNYGDIIAVIGGFTLRGGVVNALLLGQYDADGKLWYIGHAGTGKLTKADWRNLTDVLRPDVINEKPFTNKPDRNNDAFWVKPHHTVKVQYSEWRWKERRSLRQPSIQAFIDVPAVECKLPWI</sequence>
<comment type="caution">
    <text evidence="6">The sequence shown here is derived from an EMBL/GenBank/DDBJ whole genome shotgun (WGS) entry which is preliminary data.</text>
</comment>
<gene>
    <name evidence="6" type="ORF">P5G65_28450</name>
</gene>
<dbReference type="CDD" id="cd07906">
    <property type="entry name" value="Adenylation_DNA_ligase_LigD_LigC"/>
    <property type="match status" value="1"/>
</dbReference>
<evidence type="ECO:0000256" key="3">
    <source>
        <dbReference type="ARBA" id="ARBA00022598"/>
    </source>
</evidence>
<dbReference type="CDD" id="cd07971">
    <property type="entry name" value="OBF_DNA_ligase_LigD"/>
    <property type="match status" value="1"/>
</dbReference>
<dbReference type="Pfam" id="PF01068">
    <property type="entry name" value="DNA_ligase_A_M"/>
    <property type="match status" value="1"/>
</dbReference>
<name>A0ABU6DJ97_9BACL</name>
<comment type="catalytic activity">
    <reaction evidence="4">
        <text>ATP + (deoxyribonucleotide)n-3'-hydroxyl + 5'-phospho-(deoxyribonucleotide)m = (deoxyribonucleotide)n+m + AMP + diphosphate.</text>
        <dbReference type="EC" id="6.5.1.1"/>
    </reaction>
</comment>
<keyword evidence="7" id="KW-1185">Reference proteome</keyword>
<proteinExistence type="inferred from homology"/>
<dbReference type="InterPro" id="IPR012309">
    <property type="entry name" value="DNA_ligase_ATP-dep_C"/>
</dbReference>
<evidence type="ECO:0000313" key="7">
    <source>
        <dbReference type="Proteomes" id="UP001355653"/>
    </source>
</evidence>
<dbReference type="InterPro" id="IPR012310">
    <property type="entry name" value="DNA_ligase_ATP-dep_cent"/>
</dbReference>
<dbReference type="EC" id="6.5.1.1" evidence="2"/>
<evidence type="ECO:0000259" key="5">
    <source>
        <dbReference type="PROSITE" id="PS50160"/>
    </source>
</evidence>
<dbReference type="Pfam" id="PF04679">
    <property type="entry name" value="DNA_ligase_A_C"/>
    <property type="match status" value="1"/>
</dbReference>
<dbReference type="RefSeq" id="WP_127453556.1">
    <property type="nucleotide sequence ID" value="NZ_JAROBY010000060.1"/>
</dbReference>
<evidence type="ECO:0000256" key="4">
    <source>
        <dbReference type="ARBA" id="ARBA00034003"/>
    </source>
</evidence>
<dbReference type="Proteomes" id="UP001355653">
    <property type="component" value="Unassembled WGS sequence"/>
</dbReference>